<dbReference type="PANTHER" id="PTHR22997:SF0">
    <property type="entry name" value="PIH1 DOMAIN-CONTAINING PROTEIN 1"/>
    <property type="match status" value="1"/>
</dbReference>
<dbReference type="InterPro" id="IPR041442">
    <property type="entry name" value="PIH1D1/2/3_CS-like"/>
</dbReference>
<dbReference type="VEuPathDB" id="TriTrypDB:ECC02_005892"/>
<dbReference type="AlphaFoldDB" id="A0A2V2XNI1"/>
<dbReference type="OrthoDB" id="5135119at2759"/>
<name>A0A2V2XNI1_TRYCR</name>
<dbReference type="VEuPathDB" id="TriTrypDB:TcYC6_0070750"/>
<dbReference type="VEuPathDB" id="TriTrypDB:TcCL_ESM01944"/>
<dbReference type="VEuPathDB" id="TriTrypDB:C4B63_2g215"/>
<reference evidence="6 7" key="1">
    <citation type="journal article" date="2018" name="Microb. Genom.">
        <title>Expanding an expanded genome: long-read sequencing of Trypanosoma cruzi.</title>
        <authorList>
            <person name="Berna L."/>
            <person name="Rodriguez M."/>
            <person name="Chiribao M.L."/>
            <person name="Parodi-Talice A."/>
            <person name="Pita S."/>
            <person name="Rijo G."/>
            <person name="Alvarez-Valin F."/>
            <person name="Robello C."/>
        </authorList>
    </citation>
    <scope>NUCLEOTIDE SEQUENCE [LARGE SCALE GENOMIC DNA]</scope>
    <source>
        <strain evidence="6 7">TCC</strain>
    </source>
</reference>
<dbReference type="VEuPathDB" id="TriTrypDB:TCSYLVIO_005729"/>
<dbReference type="VEuPathDB" id="TriTrypDB:Tc_MARK_4354"/>
<dbReference type="Pfam" id="PF18201">
    <property type="entry name" value="PIH1_CS"/>
    <property type="match status" value="1"/>
</dbReference>
<evidence type="ECO:0000313" key="6">
    <source>
        <dbReference type="EMBL" id="PWV22080.1"/>
    </source>
</evidence>
<dbReference type="SMR" id="A0A2V2XNI1"/>
<evidence type="ECO:0000313" key="7">
    <source>
        <dbReference type="Proteomes" id="UP000246078"/>
    </source>
</evidence>
<dbReference type="Pfam" id="PF08190">
    <property type="entry name" value="PIH1"/>
    <property type="match status" value="1"/>
</dbReference>
<evidence type="ECO:0000256" key="3">
    <source>
        <dbReference type="SAM" id="MobiDB-lite"/>
    </source>
</evidence>
<feature type="region of interest" description="Disordered" evidence="3">
    <location>
        <begin position="216"/>
        <end position="244"/>
    </location>
</feature>
<evidence type="ECO:0000259" key="5">
    <source>
        <dbReference type="Pfam" id="PF18201"/>
    </source>
</evidence>
<sequence length="594" mass="66900">MADAQSAGEALFKNPQFMELFQRALGGEENIRDMPPEGDPRREKWLREIQMRIQEESRNAMKSKLEEIQSDENGQWMYVLPEPGFCVKCTTSGGGKIFLNVCQHERIAEPIPMEEDEKTDEIKFKIPLSCGQARPGTDKSGKPCKVYDVIVNPSTVQRCSKDHEFRCFVVSLCIHWIKQKCEPTLNHEEYRGMNFKVKGDLEPQRIRLSTAPKGANAMGDEIRLPKDNSAALPPTKVGGRSGTGKLIQEVTNPAIASDAVPSPQAAVPATSTTTTAAAAAASSAASKEERIVPSLVKLQGEGIYDWSRHAKPVLNPYFRENIPATYAVEVCIPTVTSIAEVEVRITPRSIEISYVDAEDGAPFLSIPLDYPIDEDAPNAKFVRKTHMLKMQLLVKLPDETSEPATKADRDVTEIEEEENRLAREKREKELEEHRIRMERMREEDEHVMRERKSYVENLVAVQEGMMPPSLKEELEKLPPEQLRAMLQRLENKTRMGDSIDEMLEKFPDSMIDAISRYIRDKLGLEQRPLPSESNKMLKAVNSGAASPPQTVKDEAGVKTNNPELEEGRVEYSFAKSSERLFGVAFHNRYLFALD</sequence>
<feature type="domain" description="PIH1 N-terminal" evidence="4">
    <location>
        <begin position="55"/>
        <end position="213"/>
    </location>
</feature>
<evidence type="ECO:0000259" key="4">
    <source>
        <dbReference type="Pfam" id="PF08190"/>
    </source>
</evidence>
<protein>
    <recommendedName>
        <fullName evidence="2">PIH1 domain-containing protein 1</fullName>
    </recommendedName>
</protein>
<dbReference type="VEuPathDB" id="TriTrypDB:BCY84_14389"/>
<dbReference type="InterPro" id="IPR012981">
    <property type="entry name" value="PIH1_N"/>
</dbReference>
<dbReference type="VEuPathDB" id="TriTrypDB:C3747_1g227"/>
<feature type="domain" description="PIH1D1/2/3 CS-like" evidence="5">
    <location>
        <begin position="319"/>
        <end position="395"/>
    </location>
</feature>
<dbReference type="VEuPathDB" id="TriTrypDB:TcCLB.510735.40"/>
<proteinExistence type="inferred from homology"/>
<evidence type="ECO:0000256" key="2">
    <source>
        <dbReference type="ARBA" id="ARBA00040540"/>
    </source>
</evidence>
<dbReference type="VEuPathDB" id="TriTrypDB:TcG_04667"/>
<accession>A0A2V2XNI1</accession>
<feature type="region of interest" description="Disordered" evidence="3">
    <location>
        <begin position="401"/>
        <end position="420"/>
    </location>
</feature>
<dbReference type="OMA" id="FINVCQH"/>
<dbReference type="InterPro" id="IPR050734">
    <property type="entry name" value="PIH1/Kintoun_subfamily"/>
</dbReference>
<dbReference type="VEuPathDB" id="TriTrypDB:TcCLB.506147.150"/>
<evidence type="ECO:0000256" key="1">
    <source>
        <dbReference type="ARBA" id="ARBA00008511"/>
    </source>
</evidence>
<organism evidence="6 7">
    <name type="scientific">Trypanosoma cruzi</name>
    <dbReference type="NCBI Taxonomy" id="5693"/>
    <lineage>
        <taxon>Eukaryota</taxon>
        <taxon>Discoba</taxon>
        <taxon>Euglenozoa</taxon>
        <taxon>Kinetoplastea</taxon>
        <taxon>Metakinetoplastina</taxon>
        <taxon>Trypanosomatida</taxon>
        <taxon>Trypanosomatidae</taxon>
        <taxon>Trypanosoma</taxon>
        <taxon>Schizotrypanum</taxon>
    </lineage>
</organism>
<dbReference type="PANTHER" id="PTHR22997">
    <property type="entry name" value="PIH1 DOMAIN-CONTAINING PROTEIN 1"/>
    <property type="match status" value="1"/>
</dbReference>
<gene>
    <name evidence="6" type="ORF">C3747_1g227</name>
</gene>
<dbReference type="EMBL" id="PRFC01000001">
    <property type="protein sequence ID" value="PWV22080.1"/>
    <property type="molecule type" value="Genomic_DNA"/>
</dbReference>
<comment type="similarity">
    <text evidence="1">Belongs to the PIH1 family.</text>
</comment>
<feature type="region of interest" description="Disordered" evidence="3">
    <location>
        <begin position="541"/>
        <end position="563"/>
    </location>
</feature>
<dbReference type="VEuPathDB" id="TriTrypDB:TCDM_00043"/>
<dbReference type="Proteomes" id="UP000246078">
    <property type="component" value="Unassembled WGS sequence"/>
</dbReference>
<comment type="caution">
    <text evidence="6">The sequence shown here is derived from an EMBL/GenBank/DDBJ whole genome shotgun (WGS) entry which is preliminary data.</text>
</comment>
<dbReference type="GO" id="GO:0005737">
    <property type="term" value="C:cytoplasm"/>
    <property type="evidence" value="ECO:0007669"/>
    <property type="project" value="TreeGrafter"/>
</dbReference>
<dbReference type="VEuPathDB" id="TriTrypDB:TcBrA4_0060820"/>